<reference evidence="4" key="1">
    <citation type="submission" date="2009-05" db="EMBL/GenBank/DDBJ databases">
        <title>Complete sequence of chromosome of Thauera sp. MZ1T.</title>
        <authorList>
            <consortium name="US DOE Joint Genome Institute"/>
            <person name="Lucas S."/>
            <person name="Copeland A."/>
            <person name="Lapidus A."/>
            <person name="Glavina del Rio T."/>
            <person name="Dalin E."/>
            <person name="Tice H."/>
            <person name="Bruce D."/>
            <person name="Goodwin L."/>
            <person name="Pitluck S."/>
            <person name="Sims D."/>
            <person name="Brettin T."/>
            <person name="Detter J.C."/>
            <person name="Han C."/>
            <person name="Larimer F."/>
            <person name="Land M."/>
            <person name="Hauser L."/>
            <person name="Kyrpides N."/>
            <person name="Mikhailova N."/>
            <person name="Sayler G.S."/>
        </authorList>
    </citation>
    <scope>NUCLEOTIDE SEQUENCE [LARGE SCALE GENOMIC DNA]</scope>
    <source>
        <strain evidence="4">MZ1T</strain>
    </source>
</reference>
<dbReference type="OrthoDB" id="8454876at2"/>
<keyword evidence="2" id="KW-0472">Membrane</keyword>
<reference evidence="3 4" key="2">
    <citation type="journal article" date="2012" name="Stand. Genomic Sci.">
        <title>Complete genome sequence of Thauera aminoaromatica strain MZ1T.</title>
        <authorList>
            <person name="Jiang K."/>
            <person name="Sanseverino J."/>
            <person name="Chauhan A."/>
            <person name="Lucas S."/>
            <person name="Copeland A."/>
            <person name="Lapidus A."/>
            <person name="Del Rio T.G."/>
            <person name="Dalin E."/>
            <person name="Tice H."/>
            <person name="Bruce D."/>
            <person name="Goodwin L."/>
            <person name="Pitluck S."/>
            <person name="Sims D."/>
            <person name="Brettin T."/>
            <person name="Detter J.C."/>
            <person name="Han C."/>
            <person name="Chang Y.J."/>
            <person name="Larimer F."/>
            <person name="Land M."/>
            <person name="Hauser L."/>
            <person name="Kyrpides N.C."/>
            <person name="Mikhailova N."/>
            <person name="Moser S."/>
            <person name="Jegier P."/>
            <person name="Close D."/>
            <person name="Debruyn J.M."/>
            <person name="Wang Y."/>
            <person name="Layton A.C."/>
            <person name="Allen M.S."/>
            <person name="Sayler G.S."/>
        </authorList>
    </citation>
    <scope>NUCLEOTIDE SEQUENCE [LARGE SCALE GENOMIC DNA]</scope>
    <source>
        <strain evidence="3 4">MZ1T</strain>
    </source>
</reference>
<dbReference type="KEGG" id="tmz:Tmz1t_0940"/>
<accession>C4ZN59</accession>
<dbReference type="InterPro" id="IPR022213">
    <property type="entry name" value="DUF3742"/>
</dbReference>
<dbReference type="AlphaFoldDB" id="C4ZN59"/>
<feature type="region of interest" description="Disordered" evidence="1">
    <location>
        <begin position="103"/>
        <end position="124"/>
    </location>
</feature>
<sequence length="124" mass="13953">MKPVVHTTFAERLGRMLGQAWRGCVRLDRRANGWLVAQGWTPNVAKVVLAVIKLTALGILLYVAFWLALLIGGILAAAWIARQDNTEGDSDFLGRKAEERDHREGLFYHPTMHNDDPDPRFEGD</sequence>
<keyword evidence="2" id="KW-1133">Transmembrane helix</keyword>
<name>C4ZN59_THASP</name>
<keyword evidence="2" id="KW-0812">Transmembrane</keyword>
<dbReference type="HOGENOM" id="CLU_133794_2_0_4"/>
<evidence type="ECO:0000313" key="4">
    <source>
        <dbReference type="Proteomes" id="UP000002186"/>
    </source>
</evidence>
<dbReference type="EMBL" id="CP001281">
    <property type="protein sequence ID" value="ACK53706.1"/>
    <property type="molecule type" value="Genomic_DNA"/>
</dbReference>
<protein>
    <recommendedName>
        <fullName evidence="5">DUF3742 domain-containing protein</fullName>
    </recommendedName>
</protein>
<dbReference type="Pfam" id="PF12553">
    <property type="entry name" value="DUF3742"/>
    <property type="match status" value="1"/>
</dbReference>
<dbReference type="Proteomes" id="UP000002186">
    <property type="component" value="Chromosome"/>
</dbReference>
<evidence type="ECO:0000313" key="3">
    <source>
        <dbReference type="EMBL" id="ACK53706.1"/>
    </source>
</evidence>
<dbReference type="eggNOG" id="ENOG502ZBV0">
    <property type="taxonomic scope" value="Bacteria"/>
</dbReference>
<organism evidence="3 4">
    <name type="scientific">Thauera aminoaromatica</name>
    <dbReference type="NCBI Taxonomy" id="164330"/>
    <lineage>
        <taxon>Bacteria</taxon>
        <taxon>Pseudomonadati</taxon>
        <taxon>Pseudomonadota</taxon>
        <taxon>Betaproteobacteria</taxon>
        <taxon>Rhodocyclales</taxon>
        <taxon>Zoogloeaceae</taxon>
        <taxon>Thauera</taxon>
    </lineage>
</organism>
<dbReference type="STRING" id="85643.Tmz1t_0940"/>
<dbReference type="RefSeq" id="WP_012584726.1">
    <property type="nucleotide sequence ID" value="NC_011662.2"/>
</dbReference>
<evidence type="ECO:0000256" key="2">
    <source>
        <dbReference type="SAM" id="Phobius"/>
    </source>
</evidence>
<evidence type="ECO:0008006" key="5">
    <source>
        <dbReference type="Google" id="ProtNLM"/>
    </source>
</evidence>
<evidence type="ECO:0000256" key="1">
    <source>
        <dbReference type="SAM" id="MobiDB-lite"/>
    </source>
</evidence>
<keyword evidence="4" id="KW-1185">Reference proteome</keyword>
<feature type="transmembrane region" description="Helical" evidence="2">
    <location>
        <begin position="59"/>
        <end position="81"/>
    </location>
</feature>
<gene>
    <name evidence="3" type="ordered locus">Tmz1t_0940</name>
</gene>
<proteinExistence type="predicted"/>